<reference evidence="1 2" key="1">
    <citation type="submission" date="2021-03" db="EMBL/GenBank/DDBJ databases">
        <title>Genomic Encyclopedia of Type Strains, Phase IV (KMG-IV): sequencing the most valuable type-strain genomes for metagenomic binning, comparative biology and taxonomic classification.</title>
        <authorList>
            <person name="Goeker M."/>
        </authorList>
    </citation>
    <scope>NUCLEOTIDE SEQUENCE [LARGE SCALE GENOMIC DNA]</scope>
    <source>
        <strain evidence="1 2">DSM 26048</strain>
    </source>
</reference>
<evidence type="ECO:0000313" key="1">
    <source>
        <dbReference type="EMBL" id="MBP1989268.1"/>
    </source>
</evidence>
<evidence type="ECO:0000313" key="2">
    <source>
        <dbReference type="Proteomes" id="UP001519287"/>
    </source>
</evidence>
<gene>
    <name evidence="1" type="ORF">J2Z66_000863</name>
</gene>
<protein>
    <submittedName>
        <fullName evidence="1">Uncharacterized protein</fullName>
    </submittedName>
</protein>
<dbReference type="EMBL" id="JAGGLB010000002">
    <property type="protein sequence ID" value="MBP1989268.1"/>
    <property type="molecule type" value="Genomic_DNA"/>
</dbReference>
<dbReference type="Proteomes" id="UP001519287">
    <property type="component" value="Unassembled WGS sequence"/>
</dbReference>
<keyword evidence="2" id="KW-1185">Reference proteome</keyword>
<accession>A0ABS4INY0</accession>
<organism evidence="1 2">
    <name type="scientific">Paenibacillus eucommiae</name>
    <dbReference type="NCBI Taxonomy" id="1355755"/>
    <lineage>
        <taxon>Bacteria</taxon>
        <taxon>Bacillati</taxon>
        <taxon>Bacillota</taxon>
        <taxon>Bacilli</taxon>
        <taxon>Bacillales</taxon>
        <taxon>Paenibacillaceae</taxon>
        <taxon>Paenibacillus</taxon>
    </lineage>
</organism>
<name>A0ABS4INY0_9BACL</name>
<comment type="caution">
    <text evidence="1">The sequence shown here is derived from an EMBL/GenBank/DDBJ whole genome shotgun (WGS) entry which is preliminary data.</text>
</comment>
<sequence length="224" mass="25165">MYKADEQADWLQTIVKPLITYLPALNPADVWDPAMDNRIEALALPFIQMVDSIEPGTKTGAALGAKEKENAGLAFKAGLFLCNESLDKSHSISQEITSRTGSYLHGLMHRMEGDFSNAKYWFSDGGQHPISTQLVTCLRNYLSLQDLTEVNNDALRSKLEALVSYPAWNAAVFVDAVELQLMDVQHAKADEWLRHIQRFEIKLILDYCYEQGCGGRLIEAIEQQ</sequence>
<dbReference type="RefSeq" id="WP_209970094.1">
    <property type="nucleotide sequence ID" value="NZ_JAGGLB010000002.1"/>
</dbReference>
<proteinExistence type="predicted"/>